<evidence type="ECO:0000256" key="2">
    <source>
        <dbReference type="SAM" id="MobiDB-lite"/>
    </source>
</evidence>
<dbReference type="PROSITE" id="PS50238">
    <property type="entry name" value="RHOGAP"/>
    <property type="match status" value="1"/>
</dbReference>
<dbReference type="InterPro" id="IPR008936">
    <property type="entry name" value="Rho_GTPase_activation_prot"/>
</dbReference>
<organism evidence="4 5">
    <name type="scientific">Circinella minor</name>
    <dbReference type="NCBI Taxonomy" id="1195481"/>
    <lineage>
        <taxon>Eukaryota</taxon>
        <taxon>Fungi</taxon>
        <taxon>Fungi incertae sedis</taxon>
        <taxon>Mucoromycota</taxon>
        <taxon>Mucoromycotina</taxon>
        <taxon>Mucoromycetes</taxon>
        <taxon>Mucorales</taxon>
        <taxon>Lichtheimiaceae</taxon>
        <taxon>Circinella</taxon>
    </lineage>
</organism>
<dbReference type="Proteomes" id="UP000646827">
    <property type="component" value="Unassembled WGS sequence"/>
</dbReference>
<feature type="compositionally biased region" description="Polar residues" evidence="2">
    <location>
        <begin position="245"/>
        <end position="261"/>
    </location>
</feature>
<comment type="caution">
    <text evidence="4">The sequence shown here is derived from an EMBL/GenBank/DDBJ whole genome shotgun (WGS) entry which is preliminary data.</text>
</comment>
<dbReference type="Pfam" id="PF00620">
    <property type="entry name" value="RhoGAP"/>
    <property type="match status" value="1"/>
</dbReference>
<dbReference type="OrthoDB" id="3196451at2759"/>
<dbReference type="InterPro" id="IPR000198">
    <property type="entry name" value="RhoGAP_dom"/>
</dbReference>
<feature type="domain" description="Rho-GAP" evidence="3">
    <location>
        <begin position="1"/>
        <end position="192"/>
    </location>
</feature>
<dbReference type="EMBL" id="JAEPRB010000160">
    <property type="protein sequence ID" value="KAG2219891.1"/>
    <property type="molecule type" value="Genomic_DNA"/>
</dbReference>
<sequence length="261" mass="30463">MDDRTGKQCFGAIPTVIAKCGSFLKDEGLSSKGIFRLCGNVKRVGLLQTIFDTPDDDYGAKLDWRGYTTYDAASILRRFLIYLPEPVITHEYYKLFRDMIDNSFETEQAKVNAYQKLIERLPLPNQFLLLYLLDLLGVYAMHTETTLMDISSLAIIFTPGILCHPDDKMNPTSYKDSQKVIQFLIEHQSQFLMPELSDNQQQQQEQQKEEEYLLCKQNNHVIEKEDQRRRRERIDSPQVVHVNRYPSQGANNHHNKWLQNK</sequence>
<dbReference type="PANTHER" id="PTHR15228:SF25">
    <property type="entry name" value="F-BAR DOMAIN-CONTAINING PROTEIN"/>
    <property type="match status" value="1"/>
</dbReference>
<reference evidence="4 5" key="1">
    <citation type="submission" date="2020-12" db="EMBL/GenBank/DDBJ databases">
        <title>Metabolic potential, ecology and presence of endohyphal bacteria is reflected in genomic diversity of Mucoromycotina.</title>
        <authorList>
            <person name="Muszewska A."/>
            <person name="Okrasinska A."/>
            <person name="Steczkiewicz K."/>
            <person name="Drgas O."/>
            <person name="Orlowska M."/>
            <person name="Perlinska-Lenart U."/>
            <person name="Aleksandrzak-Piekarczyk T."/>
            <person name="Szatraj K."/>
            <person name="Zielenkiewicz U."/>
            <person name="Pilsyk S."/>
            <person name="Malc E."/>
            <person name="Mieczkowski P."/>
            <person name="Kruszewska J.S."/>
            <person name="Biernat P."/>
            <person name="Pawlowska J."/>
        </authorList>
    </citation>
    <scope>NUCLEOTIDE SEQUENCE [LARGE SCALE GENOMIC DNA]</scope>
    <source>
        <strain evidence="4 5">CBS 142.35</strain>
    </source>
</reference>
<dbReference type="AlphaFoldDB" id="A0A8H7VEB6"/>
<dbReference type="SMART" id="SM00324">
    <property type="entry name" value="RhoGAP"/>
    <property type="match status" value="1"/>
</dbReference>
<evidence type="ECO:0000313" key="4">
    <source>
        <dbReference type="EMBL" id="KAG2219891.1"/>
    </source>
</evidence>
<proteinExistence type="predicted"/>
<name>A0A8H7VEB6_9FUNG</name>
<dbReference type="Gene3D" id="1.10.555.10">
    <property type="entry name" value="Rho GTPase activation protein"/>
    <property type="match status" value="1"/>
</dbReference>
<feature type="compositionally biased region" description="Basic and acidic residues" evidence="2">
    <location>
        <begin position="224"/>
        <end position="235"/>
    </location>
</feature>
<evidence type="ECO:0000259" key="3">
    <source>
        <dbReference type="PROSITE" id="PS50238"/>
    </source>
</evidence>
<dbReference type="GO" id="GO:0060237">
    <property type="term" value="P:regulation of fungal-type cell wall organization"/>
    <property type="evidence" value="ECO:0007669"/>
    <property type="project" value="TreeGrafter"/>
</dbReference>
<keyword evidence="5" id="KW-1185">Reference proteome</keyword>
<dbReference type="InterPro" id="IPR051025">
    <property type="entry name" value="RhoGAP"/>
</dbReference>
<dbReference type="GO" id="GO:0005938">
    <property type="term" value="C:cell cortex"/>
    <property type="evidence" value="ECO:0007669"/>
    <property type="project" value="TreeGrafter"/>
</dbReference>
<evidence type="ECO:0000256" key="1">
    <source>
        <dbReference type="ARBA" id="ARBA00022468"/>
    </source>
</evidence>
<dbReference type="GO" id="GO:0005096">
    <property type="term" value="F:GTPase activator activity"/>
    <property type="evidence" value="ECO:0007669"/>
    <property type="project" value="UniProtKB-KW"/>
</dbReference>
<dbReference type="PANTHER" id="PTHR15228">
    <property type="entry name" value="SPERMATHECAL PHYSIOLOGY VARIANT"/>
    <property type="match status" value="1"/>
</dbReference>
<feature type="region of interest" description="Disordered" evidence="2">
    <location>
        <begin position="224"/>
        <end position="261"/>
    </location>
</feature>
<evidence type="ECO:0000313" key="5">
    <source>
        <dbReference type="Proteomes" id="UP000646827"/>
    </source>
</evidence>
<dbReference type="GO" id="GO:0007165">
    <property type="term" value="P:signal transduction"/>
    <property type="evidence" value="ECO:0007669"/>
    <property type="project" value="InterPro"/>
</dbReference>
<keyword evidence="1" id="KW-0343">GTPase activation</keyword>
<accession>A0A8H7VEB6</accession>
<feature type="non-terminal residue" evidence="4">
    <location>
        <position position="1"/>
    </location>
</feature>
<dbReference type="SUPFAM" id="SSF48350">
    <property type="entry name" value="GTPase activation domain, GAP"/>
    <property type="match status" value="1"/>
</dbReference>
<gene>
    <name evidence="4" type="ORF">INT45_001636</name>
</gene>
<protein>
    <recommendedName>
        <fullName evidence="3">Rho-GAP domain-containing protein</fullName>
    </recommendedName>
</protein>